<accession>A6DIT8</accession>
<dbReference type="Proteomes" id="UP000004947">
    <property type="component" value="Unassembled WGS sequence"/>
</dbReference>
<evidence type="ECO:0000313" key="2">
    <source>
        <dbReference type="Proteomes" id="UP000004947"/>
    </source>
</evidence>
<keyword evidence="2" id="KW-1185">Reference proteome</keyword>
<reference evidence="1 2" key="1">
    <citation type="journal article" date="2010" name="J. Bacteriol.">
        <title>Genome sequence of Lentisphaera araneosa HTCC2155T, the type species of the order Lentisphaerales in the phylum Lentisphaerae.</title>
        <authorList>
            <person name="Thrash J.C."/>
            <person name="Cho J.C."/>
            <person name="Vergin K.L."/>
            <person name="Morris R.M."/>
            <person name="Giovannoni S.J."/>
        </authorList>
    </citation>
    <scope>NUCLEOTIDE SEQUENCE [LARGE SCALE GENOMIC DNA]</scope>
    <source>
        <strain evidence="1 2">HTCC2155</strain>
    </source>
</reference>
<dbReference type="STRING" id="313628.LNTAR_10676"/>
<protein>
    <submittedName>
        <fullName evidence="1">Uncharacterized protein</fullName>
    </submittedName>
</protein>
<evidence type="ECO:0000313" key="1">
    <source>
        <dbReference type="EMBL" id="EDM28374.1"/>
    </source>
</evidence>
<gene>
    <name evidence="1" type="ORF">LNTAR_10676</name>
</gene>
<dbReference type="AlphaFoldDB" id="A6DIT8"/>
<name>A6DIT8_9BACT</name>
<dbReference type="EMBL" id="ABCK01000005">
    <property type="protein sequence ID" value="EDM28374.1"/>
    <property type="molecule type" value="Genomic_DNA"/>
</dbReference>
<sequence>MKNKISILNLLLFITSTSILAWNYSIYTQIDPIAEEARHTFQKISDYHEYQASLQESGMNQQELNDFLIKYGNGSLQKRLEEVNHAIEEERLMSNLIILSVLKNATDEQKLADLMIKYTKFIEAYYEDLSDKQTITDKQKKFLEKYTKYKNDNA</sequence>
<proteinExistence type="predicted"/>
<organism evidence="1 2">
    <name type="scientific">Lentisphaera araneosa HTCC2155</name>
    <dbReference type="NCBI Taxonomy" id="313628"/>
    <lineage>
        <taxon>Bacteria</taxon>
        <taxon>Pseudomonadati</taxon>
        <taxon>Lentisphaerota</taxon>
        <taxon>Lentisphaeria</taxon>
        <taxon>Lentisphaerales</taxon>
        <taxon>Lentisphaeraceae</taxon>
        <taxon>Lentisphaera</taxon>
    </lineage>
</organism>
<comment type="caution">
    <text evidence="1">The sequence shown here is derived from an EMBL/GenBank/DDBJ whole genome shotgun (WGS) entry which is preliminary data.</text>
</comment>